<keyword evidence="3 6" id="KW-0378">Hydrolase</keyword>
<dbReference type="FunFam" id="3.40.250.10:FF:000036">
    <property type="entry name" value="M-phase inducer phosphatase"/>
    <property type="match status" value="1"/>
</dbReference>
<dbReference type="GO" id="GO:0110032">
    <property type="term" value="P:positive regulation of G2/MI transition of meiotic cell cycle"/>
    <property type="evidence" value="ECO:0007669"/>
    <property type="project" value="TreeGrafter"/>
</dbReference>
<dbReference type="GO" id="GO:0005737">
    <property type="term" value="C:cytoplasm"/>
    <property type="evidence" value="ECO:0007669"/>
    <property type="project" value="TreeGrafter"/>
</dbReference>
<evidence type="ECO:0000313" key="8">
    <source>
        <dbReference type="EMBL" id="CEK73860.1"/>
    </source>
</evidence>
<dbReference type="Gene3D" id="3.40.250.10">
    <property type="entry name" value="Rhodanese-like domain"/>
    <property type="match status" value="1"/>
</dbReference>
<evidence type="ECO:0000256" key="6">
    <source>
        <dbReference type="RuleBase" id="RU368028"/>
    </source>
</evidence>
<reference evidence="8" key="1">
    <citation type="submission" date="2014-12" db="EMBL/GenBank/DDBJ databases">
        <title>Insight into the proteome of Arion vulgaris.</title>
        <authorList>
            <person name="Aradska J."/>
            <person name="Bulat T."/>
            <person name="Smidak R."/>
            <person name="Sarate P."/>
            <person name="Gangsoo J."/>
            <person name="Sialana F."/>
            <person name="Bilban M."/>
            <person name="Lubec G."/>
        </authorList>
    </citation>
    <scope>NUCLEOTIDE SEQUENCE</scope>
    <source>
        <tissue evidence="8">Skin</tissue>
    </source>
</reference>
<dbReference type="GO" id="GO:0000086">
    <property type="term" value="P:G2/M transition of mitotic cell cycle"/>
    <property type="evidence" value="ECO:0007669"/>
    <property type="project" value="TreeGrafter"/>
</dbReference>
<evidence type="ECO:0000256" key="2">
    <source>
        <dbReference type="ARBA" id="ARBA00022618"/>
    </source>
</evidence>
<dbReference type="CDD" id="cd01530">
    <property type="entry name" value="Cdc25"/>
    <property type="match status" value="1"/>
</dbReference>
<evidence type="ECO:0000256" key="3">
    <source>
        <dbReference type="ARBA" id="ARBA00022801"/>
    </source>
</evidence>
<keyword evidence="5 6" id="KW-0131">Cell cycle</keyword>
<keyword evidence="4 6" id="KW-0904">Protein phosphatase</keyword>
<dbReference type="PANTHER" id="PTHR10828">
    <property type="entry name" value="M-PHASE INDUCER PHOSPHATASE DUAL SPECIFICITY PHOSPHATASE CDC25"/>
    <property type="match status" value="1"/>
</dbReference>
<comment type="similarity">
    <text evidence="1 6">Belongs to the MPI phosphatase family.</text>
</comment>
<dbReference type="PROSITE" id="PS50206">
    <property type="entry name" value="RHODANESE_3"/>
    <property type="match status" value="1"/>
</dbReference>
<dbReference type="EMBL" id="HACG01026995">
    <property type="protein sequence ID" value="CEK73860.1"/>
    <property type="molecule type" value="Transcribed_RNA"/>
</dbReference>
<proteinExistence type="inferred from homology"/>
<sequence length="197" mass="23429">MLSEPDLIGDCSKAFCLPTVSGKHQDLRSITPETLRNLMADEFSDVVEEFHIVDCRYPYEYEGGHIRNAMNIYTREEVVEKYLKVPLSSKDPNKRIILVFHCEFSSERGPGLFRFLRQQDREANKDFYPYLHYPEIYLLDGGYKSFYERFSHLCEPRTYKTMFDKNHSEDLRKFRAKSKSWLDEKVQIRSGVRNLKF</sequence>
<dbReference type="InterPro" id="IPR036873">
    <property type="entry name" value="Rhodanese-like_dom_sf"/>
</dbReference>
<feature type="domain" description="Rhodanese" evidence="7">
    <location>
        <begin position="46"/>
        <end position="155"/>
    </location>
</feature>
<accession>A0A0B7A1N2</accession>
<evidence type="ECO:0000256" key="4">
    <source>
        <dbReference type="ARBA" id="ARBA00022912"/>
    </source>
</evidence>
<name>A0A0B7A1N2_9EUPU</name>
<dbReference type="SUPFAM" id="SSF52821">
    <property type="entry name" value="Rhodanese/Cell cycle control phosphatase"/>
    <property type="match status" value="1"/>
</dbReference>
<dbReference type="GO" id="GO:0032502">
    <property type="term" value="P:developmental process"/>
    <property type="evidence" value="ECO:0007669"/>
    <property type="project" value="UniProtKB-ARBA"/>
</dbReference>
<comment type="catalytic activity">
    <reaction evidence="6">
        <text>O-phospho-L-tyrosyl-[protein] + H2O = L-tyrosyl-[protein] + phosphate</text>
        <dbReference type="Rhea" id="RHEA:10684"/>
        <dbReference type="Rhea" id="RHEA-COMP:10136"/>
        <dbReference type="Rhea" id="RHEA-COMP:20101"/>
        <dbReference type="ChEBI" id="CHEBI:15377"/>
        <dbReference type="ChEBI" id="CHEBI:43474"/>
        <dbReference type="ChEBI" id="CHEBI:46858"/>
        <dbReference type="ChEBI" id="CHEBI:61978"/>
        <dbReference type="EC" id="3.1.3.48"/>
    </reaction>
</comment>
<organism evidence="8">
    <name type="scientific">Arion vulgaris</name>
    <dbReference type="NCBI Taxonomy" id="1028688"/>
    <lineage>
        <taxon>Eukaryota</taxon>
        <taxon>Metazoa</taxon>
        <taxon>Spiralia</taxon>
        <taxon>Lophotrochozoa</taxon>
        <taxon>Mollusca</taxon>
        <taxon>Gastropoda</taxon>
        <taxon>Heterobranchia</taxon>
        <taxon>Euthyneura</taxon>
        <taxon>Panpulmonata</taxon>
        <taxon>Eupulmonata</taxon>
        <taxon>Stylommatophora</taxon>
        <taxon>Helicina</taxon>
        <taxon>Arionoidea</taxon>
        <taxon>Arionidae</taxon>
        <taxon>Arion</taxon>
    </lineage>
</organism>
<dbReference type="GO" id="GO:0010971">
    <property type="term" value="P:positive regulation of G2/M transition of mitotic cell cycle"/>
    <property type="evidence" value="ECO:0007669"/>
    <property type="project" value="TreeGrafter"/>
</dbReference>
<dbReference type="GO" id="GO:0009794">
    <property type="term" value="P:regulation of mitotic cell cycle, embryonic"/>
    <property type="evidence" value="ECO:0007669"/>
    <property type="project" value="UniProtKB-ARBA"/>
</dbReference>
<dbReference type="InterPro" id="IPR000751">
    <property type="entry name" value="MPI_Phosphatase"/>
</dbReference>
<keyword evidence="6" id="KW-0498">Mitosis</keyword>
<dbReference type="PRINTS" id="PR00716">
    <property type="entry name" value="MPIPHPHTASE"/>
</dbReference>
<dbReference type="Pfam" id="PF00581">
    <property type="entry name" value="Rhodanese"/>
    <property type="match status" value="1"/>
</dbReference>
<dbReference type="GO" id="GO:0005634">
    <property type="term" value="C:nucleus"/>
    <property type="evidence" value="ECO:0007669"/>
    <property type="project" value="TreeGrafter"/>
</dbReference>
<dbReference type="GO" id="GO:0004725">
    <property type="term" value="F:protein tyrosine phosphatase activity"/>
    <property type="evidence" value="ECO:0007669"/>
    <property type="project" value="UniProtKB-UniRule"/>
</dbReference>
<dbReference type="PANTHER" id="PTHR10828:SF17">
    <property type="entry name" value="PROTEIN-TYROSINE-PHOSPHATASE"/>
    <property type="match status" value="1"/>
</dbReference>
<evidence type="ECO:0000259" key="7">
    <source>
        <dbReference type="PROSITE" id="PS50206"/>
    </source>
</evidence>
<dbReference type="GO" id="GO:0051301">
    <property type="term" value="P:cell division"/>
    <property type="evidence" value="ECO:0007669"/>
    <property type="project" value="UniProtKB-UniRule"/>
</dbReference>
<protein>
    <recommendedName>
        <fullName evidence="6">M-phase inducer phosphatase</fullName>
        <ecNumber evidence="6">3.1.3.48</ecNumber>
    </recommendedName>
</protein>
<comment type="function">
    <text evidence="6">Tyrosine protein phosphatase which functions as a dosage-dependent inducer of mitotic progression.</text>
</comment>
<evidence type="ECO:0000256" key="5">
    <source>
        <dbReference type="ARBA" id="ARBA00023306"/>
    </source>
</evidence>
<evidence type="ECO:0000256" key="1">
    <source>
        <dbReference type="ARBA" id="ARBA00011065"/>
    </source>
</evidence>
<dbReference type="EC" id="3.1.3.48" evidence="6"/>
<dbReference type="SMART" id="SM00450">
    <property type="entry name" value="RHOD"/>
    <property type="match status" value="1"/>
</dbReference>
<keyword evidence="2 6" id="KW-0132">Cell division</keyword>
<dbReference type="InterPro" id="IPR001763">
    <property type="entry name" value="Rhodanese-like_dom"/>
</dbReference>
<gene>
    <name evidence="8" type="primary">ORF88628</name>
</gene>
<dbReference type="AlphaFoldDB" id="A0A0B7A1N2"/>